<reference evidence="2 3" key="1">
    <citation type="submission" date="2018-06" db="EMBL/GenBank/DDBJ databases">
        <title>Genomic Encyclopedia of Archaeal and Bacterial Type Strains, Phase II (KMG-II): from individual species to whole genera.</title>
        <authorList>
            <person name="Goeker M."/>
        </authorList>
    </citation>
    <scope>NUCLEOTIDE SEQUENCE [LARGE SCALE GENOMIC DNA]</scope>
    <source>
        <strain evidence="2 3">DSM 24525</strain>
    </source>
</reference>
<organism evidence="2 3">
    <name type="scientific">Humitalea rosea</name>
    <dbReference type="NCBI Taxonomy" id="990373"/>
    <lineage>
        <taxon>Bacteria</taxon>
        <taxon>Pseudomonadati</taxon>
        <taxon>Pseudomonadota</taxon>
        <taxon>Alphaproteobacteria</taxon>
        <taxon>Acetobacterales</taxon>
        <taxon>Roseomonadaceae</taxon>
        <taxon>Humitalea</taxon>
    </lineage>
</organism>
<dbReference type="OrthoDB" id="9791432at2"/>
<evidence type="ECO:0000313" key="2">
    <source>
        <dbReference type="EMBL" id="PZW41297.1"/>
    </source>
</evidence>
<keyword evidence="3" id="KW-1185">Reference proteome</keyword>
<name>A0A2W7IPH2_9PROT</name>
<dbReference type="EMBL" id="QKYU01000021">
    <property type="protein sequence ID" value="PZW41297.1"/>
    <property type="molecule type" value="Genomic_DNA"/>
</dbReference>
<evidence type="ECO:0000313" key="3">
    <source>
        <dbReference type="Proteomes" id="UP000249688"/>
    </source>
</evidence>
<dbReference type="AlphaFoldDB" id="A0A2W7IPH2"/>
<keyword evidence="2" id="KW-0282">Flagellum</keyword>
<dbReference type="RefSeq" id="WP_111399482.1">
    <property type="nucleotide sequence ID" value="NZ_QKYU01000021.1"/>
</dbReference>
<keyword evidence="2" id="KW-0966">Cell projection</keyword>
<keyword evidence="2" id="KW-0969">Cilium</keyword>
<protein>
    <submittedName>
        <fullName evidence="2">Flagellar motility protein MotE (MotC chaperone)</fullName>
    </submittedName>
</protein>
<feature type="compositionally biased region" description="Pro residues" evidence="1">
    <location>
        <begin position="46"/>
        <end position="63"/>
    </location>
</feature>
<dbReference type="SUPFAM" id="SSF158791">
    <property type="entry name" value="MgtE N-terminal domain-like"/>
    <property type="match status" value="1"/>
</dbReference>
<feature type="region of interest" description="Disordered" evidence="1">
    <location>
        <begin position="40"/>
        <end position="64"/>
    </location>
</feature>
<proteinExistence type="predicted"/>
<evidence type="ECO:0000256" key="1">
    <source>
        <dbReference type="SAM" id="MobiDB-lite"/>
    </source>
</evidence>
<accession>A0A2W7IPH2</accession>
<comment type="caution">
    <text evidence="2">The sequence shown here is derived from an EMBL/GenBank/DDBJ whole genome shotgun (WGS) entry which is preliminary data.</text>
</comment>
<sequence length="202" mass="22103">MRPRWRPRLLPLAIAATAGLLLVKAETLLRGGASQAPMAALASEPAPAPAAAPPPPPAPPAAPDPEQIAERALLESLRARRLELDRREAAMAAREAVLAVAERRLDTRIEAMAEQQRQLAAIERSRTEREDGAWRSLVKTYEGMRPTAAAGILEGLEMSVLVEIMDRMGERRAGPILAAMRAERAREVTGELARHRMPRPQR</sequence>
<gene>
    <name evidence="2" type="ORF">C8P66_1214</name>
</gene>
<dbReference type="Proteomes" id="UP000249688">
    <property type="component" value="Unassembled WGS sequence"/>
</dbReference>